<evidence type="ECO:0000256" key="1">
    <source>
        <dbReference type="SAM" id="MobiDB-lite"/>
    </source>
</evidence>
<dbReference type="Proteomes" id="UP001237642">
    <property type="component" value="Unassembled WGS sequence"/>
</dbReference>
<proteinExistence type="predicted"/>
<reference evidence="2" key="1">
    <citation type="submission" date="2023-02" db="EMBL/GenBank/DDBJ databases">
        <title>Genome of toxic invasive species Heracleum sosnowskyi carries increased number of genes despite the absence of recent whole-genome duplications.</title>
        <authorList>
            <person name="Schelkunov M."/>
            <person name="Shtratnikova V."/>
            <person name="Makarenko M."/>
            <person name="Klepikova A."/>
            <person name="Omelchenko D."/>
            <person name="Novikova G."/>
            <person name="Obukhova E."/>
            <person name="Bogdanov V."/>
            <person name="Penin A."/>
            <person name="Logacheva M."/>
        </authorList>
    </citation>
    <scope>NUCLEOTIDE SEQUENCE</scope>
    <source>
        <strain evidence="2">Hsosn_3</strain>
        <tissue evidence="2">Leaf</tissue>
    </source>
</reference>
<gene>
    <name evidence="2" type="ORF">POM88_011395</name>
</gene>
<name>A0AAD8IW68_9APIA</name>
<sequence>MGGKTHHNKFLRIITLPFRFLKKGKDMYVKSMMDVASKPRYGSSHNMMGTRNKSSKASSSALPKSFSTSYAQAFSSTNFEGDDLKELIRANSTTFNNDPTNKLRTDMDLYLKQLIKEQQVKKLKESLVMGGSNKFSSSQGVVPRSVSVGMGKIDEEKPFEEEEEEEEEDSVHVKKKKEVMFPRSRSHAVTQTTAVF</sequence>
<evidence type="ECO:0000313" key="3">
    <source>
        <dbReference type="Proteomes" id="UP001237642"/>
    </source>
</evidence>
<dbReference type="InterPro" id="IPR016972">
    <property type="entry name" value="UCP031279"/>
</dbReference>
<evidence type="ECO:0000313" key="2">
    <source>
        <dbReference type="EMBL" id="KAK1392339.1"/>
    </source>
</evidence>
<feature type="compositionally biased region" description="Acidic residues" evidence="1">
    <location>
        <begin position="157"/>
        <end position="169"/>
    </location>
</feature>
<reference evidence="2" key="2">
    <citation type="submission" date="2023-05" db="EMBL/GenBank/DDBJ databases">
        <authorList>
            <person name="Schelkunov M.I."/>
        </authorList>
    </citation>
    <scope>NUCLEOTIDE SEQUENCE</scope>
    <source>
        <strain evidence="2">Hsosn_3</strain>
        <tissue evidence="2">Leaf</tissue>
    </source>
</reference>
<feature type="compositionally biased region" description="Polar residues" evidence="1">
    <location>
        <begin position="43"/>
        <end position="52"/>
    </location>
</feature>
<dbReference type="PIRSF" id="PIRSF031279">
    <property type="entry name" value="UCP031279"/>
    <property type="match status" value="1"/>
</dbReference>
<protein>
    <submittedName>
        <fullName evidence="2">Uncharacterized protein</fullName>
    </submittedName>
</protein>
<feature type="region of interest" description="Disordered" evidence="1">
    <location>
        <begin position="148"/>
        <end position="173"/>
    </location>
</feature>
<keyword evidence="3" id="KW-1185">Reference proteome</keyword>
<organism evidence="2 3">
    <name type="scientific">Heracleum sosnowskyi</name>
    <dbReference type="NCBI Taxonomy" id="360622"/>
    <lineage>
        <taxon>Eukaryota</taxon>
        <taxon>Viridiplantae</taxon>
        <taxon>Streptophyta</taxon>
        <taxon>Embryophyta</taxon>
        <taxon>Tracheophyta</taxon>
        <taxon>Spermatophyta</taxon>
        <taxon>Magnoliopsida</taxon>
        <taxon>eudicotyledons</taxon>
        <taxon>Gunneridae</taxon>
        <taxon>Pentapetalae</taxon>
        <taxon>asterids</taxon>
        <taxon>campanulids</taxon>
        <taxon>Apiales</taxon>
        <taxon>Apiaceae</taxon>
        <taxon>Apioideae</taxon>
        <taxon>apioid superclade</taxon>
        <taxon>Tordylieae</taxon>
        <taxon>Tordyliinae</taxon>
        <taxon>Heracleum</taxon>
    </lineage>
</organism>
<accession>A0AAD8IW68</accession>
<dbReference type="PANTHER" id="PTHR33526">
    <property type="entry name" value="OS07G0123800 PROTEIN"/>
    <property type="match status" value="1"/>
</dbReference>
<comment type="caution">
    <text evidence="2">The sequence shown here is derived from an EMBL/GenBank/DDBJ whole genome shotgun (WGS) entry which is preliminary data.</text>
</comment>
<dbReference type="EMBL" id="JAUIZM010000003">
    <property type="protein sequence ID" value="KAK1392339.1"/>
    <property type="molecule type" value="Genomic_DNA"/>
</dbReference>
<dbReference type="AlphaFoldDB" id="A0AAD8IW68"/>
<feature type="region of interest" description="Disordered" evidence="1">
    <location>
        <begin position="40"/>
        <end position="62"/>
    </location>
</feature>
<dbReference type="PANTHER" id="PTHR33526:SF13">
    <property type="entry name" value="TYROSINE-PROTEIN PHOSPHATASE 3-LIKE"/>
    <property type="match status" value="1"/>
</dbReference>